<evidence type="ECO:0000313" key="13">
    <source>
        <dbReference type="Proteomes" id="UP000680116"/>
    </source>
</evidence>
<keyword evidence="13" id="KW-1185">Reference proteome</keyword>
<dbReference type="NCBIfam" id="TIGR01179">
    <property type="entry name" value="galE"/>
    <property type="match status" value="1"/>
</dbReference>
<evidence type="ECO:0000256" key="1">
    <source>
        <dbReference type="ARBA" id="ARBA00000083"/>
    </source>
</evidence>
<evidence type="ECO:0000256" key="3">
    <source>
        <dbReference type="ARBA" id="ARBA00004947"/>
    </source>
</evidence>
<name>A0ABN7QWR9_9GAMM</name>
<feature type="region of interest" description="Disordered" evidence="10">
    <location>
        <begin position="336"/>
        <end position="376"/>
    </location>
</feature>
<dbReference type="Gene3D" id="3.40.50.720">
    <property type="entry name" value="NAD(P)-binding Rossmann-like Domain"/>
    <property type="match status" value="1"/>
</dbReference>
<comment type="cofactor">
    <cofactor evidence="2 9">
        <name>NAD(+)</name>
        <dbReference type="ChEBI" id="CHEBI:57540"/>
    </cofactor>
</comment>
<evidence type="ECO:0000256" key="5">
    <source>
        <dbReference type="ARBA" id="ARBA00013189"/>
    </source>
</evidence>
<keyword evidence="9" id="KW-0119">Carbohydrate metabolism</keyword>
<reference evidence="12 13" key="1">
    <citation type="submission" date="2021-04" db="EMBL/GenBank/DDBJ databases">
        <authorList>
            <person name="Rodrigo-Torres L."/>
            <person name="Arahal R. D."/>
            <person name="Lucena T."/>
        </authorList>
    </citation>
    <scope>NUCLEOTIDE SEQUENCE [LARGE SCALE GENOMIC DNA]</scope>
    <source>
        <strain evidence="12 13">CECT 30171</strain>
    </source>
</reference>
<comment type="similarity">
    <text evidence="4 9">Belongs to the NAD(P)-dependent epimerase/dehydratase family.</text>
</comment>
<evidence type="ECO:0000256" key="4">
    <source>
        <dbReference type="ARBA" id="ARBA00007637"/>
    </source>
</evidence>
<comment type="catalytic activity">
    <reaction evidence="1 9">
        <text>UDP-alpha-D-glucose = UDP-alpha-D-galactose</text>
        <dbReference type="Rhea" id="RHEA:22168"/>
        <dbReference type="ChEBI" id="CHEBI:58885"/>
        <dbReference type="ChEBI" id="CHEBI:66914"/>
        <dbReference type="EC" id="5.1.3.2"/>
    </reaction>
</comment>
<dbReference type="InterPro" id="IPR016040">
    <property type="entry name" value="NAD(P)-bd_dom"/>
</dbReference>
<gene>
    <name evidence="12" type="primary">lnpD</name>
    <name evidence="12" type="ORF">LYB30171_01632</name>
</gene>
<dbReference type="CDD" id="cd05247">
    <property type="entry name" value="UDP_G4E_1_SDR_e"/>
    <property type="match status" value="1"/>
</dbReference>
<keyword evidence="7 9" id="KW-0520">NAD</keyword>
<dbReference type="NCBIfam" id="NF007956">
    <property type="entry name" value="PRK10675.1"/>
    <property type="match status" value="1"/>
</dbReference>
<dbReference type="Gene3D" id="3.90.25.10">
    <property type="entry name" value="UDP-galactose 4-epimerase, domain 1"/>
    <property type="match status" value="1"/>
</dbReference>
<dbReference type="Pfam" id="PF16363">
    <property type="entry name" value="GDP_Man_Dehyd"/>
    <property type="match status" value="1"/>
</dbReference>
<dbReference type="InterPro" id="IPR005886">
    <property type="entry name" value="UDP_G4E"/>
</dbReference>
<dbReference type="EMBL" id="OU015430">
    <property type="protein sequence ID" value="CAG4974245.1"/>
    <property type="molecule type" value="Genomic_DNA"/>
</dbReference>
<dbReference type="InterPro" id="IPR036291">
    <property type="entry name" value="NAD(P)-bd_dom_sf"/>
</dbReference>
<dbReference type="RefSeq" id="WP_215218225.1">
    <property type="nucleotide sequence ID" value="NZ_OU015430.1"/>
</dbReference>
<comment type="subunit">
    <text evidence="9">Homodimer.</text>
</comment>
<dbReference type="GO" id="GO:0003978">
    <property type="term" value="F:UDP-glucose 4-epimerase activity"/>
    <property type="evidence" value="ECO:0007669"/>
    <property type="project" value="UniProtKB-EC"/>
</dbReference>
<accession>A0ABN7QWR9</accession>
<feature type="domain" description="NAD(P)-binding" evidence="11">
    <location>
        <begin position="4"/>
        <end position="323"/>
    </location>
</feature>
<evidence type="ECO:0000256" key="10">
    <source>
        <dbReference type="SAM" id="MobiDB-lite"/>
    </source>
</evidence>
<evidence type="ECO:0000256" key="6">
    <source>
        <dbReference type="ARBA" id="ARBA00018569"/>
    </source>
</evidence>
<keyword evidence="8 9" id="KW-0413">Isomerase</keyword>
<proteinExistence type="inferred from homology"/>
<evidence type="ECO:0000256" key="7">
    <source>
        <dbReference type="ARBA" id="ARBA00023027"/>
    </source>
</evidence>
<organism evidence="12 13">
    <name type="scientific">Novilysobacter luteus</name>
    <dbReference type="NCBI Taxonomy" id="2822368"/>
    <lineage>
        <taxon>Bacteria</taxon>
        <taxon>Pseudomonadati</taxon>
        <taxon>Pseudomonadota</taxon>
        <taxon>Gammaproteobacteria</taxon>
        <taxon>Lysobacterales</taxon>
        <taxon>Lysobacteraceae</taxon>
        <taxon>Novilysobacter</taxon>
    </lineage>
</organism>
<evidence type="ECO:0000259" key="11">
    <source>
        <dbReference type="Pfam" id="PF16363"/>
    </source>
</evidence>
<dbReference type="PANTHER" id="PTHR43725:SF47">
    <property type="entry name" value="UDP-GLUCOSE 4-EPIMERASE"/>
    <property type="match status" value="1"/>
</dbReference>
<evidence type="ECO:0000256" key="8">
    <source>
        <dbReference type="ARBA" id="ARBA00023235"/>
    </source>
</evidence>
<evidence type="ECO:0000256" key="9">
    <source>
        <dbReference type="RuleBase" id="RU366046"/>
    </source>
</evidence>
<dbReference type="Proteomes" id="UP000680116">
    <property type="component" value="Chromosome"/>
</dbReference>
<protein>
    <recommendedName>
        <fullName evidence="6 9">UDP-glucose 4-epimerase</fullName>
        <ecNumber evidence="5 9">5.1.3.2</ecNumber>
    </recommendedName>
</protein>
<sequence>MHILVTGGAGYIGGHTCVQLVERGHKVVVADSFVNSSPAVLPRLRRLTGAPLVAHRVDLRDADALSALFAKHRFDAVIHFAALKAVGESCSRPLEYFDNNICGTITLLRAMQDAGVQRLVFSSSATVYGNPRHVPVREDADLQVTNPYGRTKLVVEQLLADVCQSGSGLQVCNLRYFNPVGAHASGLIGEDPGGMPNNLMPFVCQVAVGRRKRLQVFGGDYPTVDGTGVRDYIHVVDLARAHVDAIEYLQRGDAGATVNLGTGRGVSVLELVRAFERASGRQVPYEIVDRRPGDVAEVYADPGLARRLLGWESRLGIDDMCRDAWRWQSMNPHGYAPAPRANPSDCAPVGIPAPSAAKAAGRTSVEGPVRVPSVTP</sequence>
<dbReference type="PANTHER" id="PTHR43725">
    <property type="entry name" value="UDP-GLUCOSE 4-EPIMERASE"/>
    <property type="match status" value="1"/>
</dbReference>
<comment type="pathway">
    <text evidence="3 9">Carbohydrate metabolism; galactose metabolism.</text>
</comment>
<dbReference type="SUPFAM" id="SSF51735">
    <property type="entry name" value="NAD(P)-binding Rossmann-fold domains"/>
    <property type="match status" value="1"/>
</dbReference>
<dbReference type="EC" id="5.1.3.2" evidence="5 9"/>
<evidence type="ECO:0000313" key="12">
    <source>
        <dbReference type="EMBL" id="CAG4974245.1"/>
    </source>
</evidence>
<evidence type="ECO:0000256" key="2">
    <source>
        <dbReference type="ARBA" id="ARBA00001911"/>
    </source>
</evidence>